<gene>
    <name evidence="4" type="ORF">KSP40_PGU021252</name>
</gene>
<feature type="repeat" description="PPR" evidence="3">
    <location>
        <begin position="184"/>
        <end position="218"/>
    </location>
</feature>
<dbReference type="NCBIfam" id="TIGR00756">
    <property type="entry name" value="PPR"/>
    <property type="match status" value="3"/>
</dbReference>
<comment type="caution">
    <text evidence="4">The sequence shown here is derived from an EMBL/GenBank/DDBJ whole genome shotgun (WGS) entry which is preliminary data.</text>
</comment>
<proteinExistence type="inferred from homology"/>
<sequence>MTPPTCILPRIHLLRLCRYIRLFCSAPNHITDRMGDSFVSPQSLRSIIKSIFREDDLNQLVSNFKRFSADRNFRSKPKVYEIIIRRLASAGRLDAIEQIIEQQKRYKEEISHEGFAVRLISLYGIAGMADRAAALFHELPALGLPPTVFSFNAVLTAYTRSKDANRIAQINDFFSSHDASIEPNGISYNILINALLERGLLHDALSTLDLMEQRGIKPNLVTFNTLLNGFYRKGMMLEGDGLWKRMIDNDIQPDLRSFNAKIRGLCWQGKILEAVEVLEGLSKIGLEPNTLTFNALIKAYCREEKMEEAKRVYNQMGKKGGCFPDRHTLRELVPKLCQVGEVDFALNICRMAIKKGFIVDVSIVQVMIDELAKASLYDKAKKLVKWANSKNTRANFRIPLSCLAP</sequence>
<feature type="repeat" description="PPR" evidence="3">
    <location>
        <begin position="254"/>
        <end position="288"/>
    </location>
</feature>
<dbReference type="Proteomes" id="UP001412067">
    <property type="component" value="Unassembled WGS sequence"/>
</dbReference>
<dbReference type="Pfam" id="PF01535">
    <property type="entry name" value="PPR"/>
    <property type="match status" value="2"/>
</dbReference>
<comment type="similarity">
    <text evidence="1">Belongs to the PPR family. P subfamily.</text>
</comment>
<evidence type="ECO:0000313" key="4">
    <source>
        <dbReference type="EMBL" id="KAK8968878.1"/>
    </source>
</evidence>
<keyword evidence="5" id="KW-1185">Reference proteome</keyword>
<dbReference type="PANTHER" id="PTHR47936:SF5">
    <property type="entry name" value="PENTACOTRIPEPTIDE-REPEAT REGION OF PRORP DOMAIN-CONTAINING PROTEIN"/>
    <property type="match status" value="1"/>
</dbReference>
<name>A0ABR2MXC6_9ASPA</name>
<feature type="repeat" description="PPR" evidence="3">
    <location>
        <begin position="219"/>
        <end position="253"/>
    </location>
</feature>
<dbReference type="Gene3D" id="1.25.40.10">
    <property type="entry name" value="Tetratricopeptide repeat domain"/>
    <property type="match status" value="3"/>
</dbReference>
<dbReference type="EMBL" id="JBBWWR010000003">
    <property type="protein sequence ID" value="KAK8968878.1"/>
    <property type="molecule type" value="Genomic_DNA"/>
</dbReference>
<dbReference type="InterPro" id="IPR011990">
    <property type="entry name" value="TPR-like_helical_dom_sf"/>
</dbReference>
<organism evidence="4 5">
    <name type="scientific">Platanthera guangdongensis</name>
    <dbReference type="NCBI Taxonomy" id="2320717"/>
    <lineage>
        <taxon>Eukaryota</taxon>
        <taxon>Viridiplantae</taxon>
        <taxon>Streptophyta</taxon>
        <taxon>Embryophyta</taxon>
        <taxon>Tracheophyta</taxon>
        <taxon>Spermatophyta</taxon>
        <taxon>Magnoliopsida</taxon>
        <taxon>Liliopsida</taxon>
        <taxon>Asparagales</taxon>
        <taxon>Orchidaceae</taxon>
        <taxon>Orchidoideae</taxon>
        <taxon>Orchideae</taxon>
        <taxon>Orchidinae</taxon>
        <taxon>Platanthera</taxon>
    </lineage>
</organism>
<evidence type="ECO:0000256" key="3">
    <source>
        <dbReference type="PROSITE-ProRule" id="PRU00708"/>
    </source>
</evidence>
<dbReference type="PROSITE" id="PS51375">
    <property type="entry name" value="PPR"/>
    <property type="match status" value="4"/>
</dbReference>
<evidence type="ECO:0000256" key="2">
    <source>
        <dbReference type="ARBA" id="ARBA00022737"/>
    </source>
</evidence>
<dbReference type="PANTHER" id="PTHR47936">
    <property type="entry name" value="PPR_LONG DOMAIN-CONTAINING PROTEIN"/>
    <property type="match status" value="1"/>
</dbReference>
<accession>A0ABR2MXC6</accession>
<reference evidence="4 5" key="1">
    <citation type="journal article" date="2022" name="Nat. Plants">
        <title>Genomes of leafy and leafless Platanthera orchids illuminate the evolution of mycoheterotrophy.</title>
        <authorList>
            <person name="Li M.H."/>
            <person name="Liu K.W."/>
            <person name="Li Z."/>
            <person name="Lu H.C."/>
            <person name="Ye Q.L."/>
            <person name="Zhang D."/>
            <person name="Wang J.Y."/>
            <person name="Li Y.F."/>
            <person name="Zhong Z.M."/>
            <person name="Liu X."/>
            <person name="Yu X."/>
            <person name="Liu D.K."/>
            <person name="Tu X.D."/>
            <person name="Liu B."/>
            <person name="Hao Y."/>
            <person name="Liao X.Y."/>
            <person name="Jiang Y.T."/>
            <person name="Sun W.H."/>
            <person name="Chen J."/>
            <person name="Chen Y.Q."/>
            <person name="Ai Y."/>
            <person name="Zhai J.W."/>
            <person name="Wu S.S."/>
            <person name="Zhou Z."/>
            <person name="Hsiao Y.Y."/>
            <person name="Wu W.L."/>
            <person name="Chen Y.Y."/>
            <person name="Lin Y.F."/>
            <person name="Hsu J.L."/>
            <person name="Li C.Y."/>
            <person name="Wang Z.W."/>
            <person name="Zhao X."/>
            <person name="Zhong W.Y."/>
            <person name="Ma X.K."/>
            <person name="Ma L."/>
            <person name="Huang J."/>
            <person name="Chen G.Z."/>
            <person name="Huang M.Z."/>
            <person name="Huang L."/>
            <person name="Peng D.H."/>
            <person name="Luo Y.B."/>
            <person name="Zou S.Q."/>
            <person name="Chen S.P."/>
            <person name="Lan S."/>
            <person name="Tsai W.C."/>
            <person name="Van de Peer Y."/>
            <person name="Liu Z.J."/>
        </authorList>
    </citation>
    <scope>NUCLEOTIDE SEQUENCE [LARGE SCALE GENOMIC DNA]</scope>
    <source>
        <strain evidence="4">Lor288</strain>
    </source>
</reference>
<dbReference type="Pfam" id="PF13041">
    <property type="entry name" value="PPR_2"/>
    <property type="match status" value="2"/>
</dbReference>
<protein>
    <submittedName>
        <fullName evidence="4">Pentatricopeptide repeat-containing protein</fullName>
    </submittedName>
</protein>
<feature type="repeat" description="PPR" evidence="3">
    <location>
        <begin position="289"/>
        <end position="323"/>
    </location>
</feature>
<keyword evidence="2" id="KW-0677">Repeat</keyword>
<dbReference type="InterPro" id="IPR002885">
    <property type="entry name" value="PPR_rpt"/>
</dbReference>
<evidence type="ECO:0000256" key="1">
    <source>
        <dbReference type="ARBA" id="ARBA00007626"/>
    </source>
</evidence>
<evidence type="ECO:0000313" key="5">
    <source>
        <dbReference type="Proteomes" id="UP001412067"/>
    </source>
</evidence>